<dbReference type="RefSeq" id="WP_092809086.1">
    <property type="nucleotide sequence ID" value="NZ_FMVW01000001.1"/>
</dbReference>
<keyword evidence="1" id="KW-0175">Coiled coil</keyword>
<keyword evidence="5" id="KW-1185">Reference proteome</keyword>
<dbReference type="OrthoDB" id="8479257at2"/>
<feature type="domain" description="Phasin" evidence="3">
    <location>
        <begin position="73"/>
        <end position="167"/>
    </location>
</feature>
<proteinExistence type="predicted"/>
<dbReference type="Proteomes" id="UP000199347">
    <property type="component" value="Unassembled WGS sequence"/>
</dbReference>
<evidence type="ECO:0000313" key="4">
    <source>
        <dbReference type="EMBL" id="SCZ21426.1"/>
    </source>
</evidence>
<reference evidence="5" key="1">
    <citation type="submission" date="2016-10" db="EMBL/GenBank/DDBJ databases">
        <authorList>
            <person name="Varghese N."/>
            <person name="Submissions S."/>
        </authorList>
    </citation>
    <scope>NUCLEOTIDE SEQUENCE [LARGE SCALE GENOMIC DNA]</scope>
    <source>
        <strain evidence="5">DSM 2698</strain>
    </source>
</reference>
<protein>
    <submittedName>
        <fullName evidence="4">Phasin</fullName>
    </submittedName>
</protein>
<organism evidence="4 5">
    <name type="scientific">Afifella marina DSM 2698</name>
    <dbReference type="NCBI Taxonomy" id="1120955"/>
    <lineage>
        <taxon>Bacteria</taxon>
        <taxon>Pseudomonadati</taxon>
        <taxon>Pseudomonadota</taxon>
        <taxon>Alphaproteobacteria</taxon>
        <taxon>Hyphomicrobiales</taxon>
        <taxon>Afifellaceae</taxon>
        <taxon>Afifella</taxon>
    </lineage>
</organism>
<gene>
    <name evidence="4" type="ORF">SAMN03080610_00264</name>
</gene>
<dbReference type="Pfam" id="PF09361">
    <property type="entry name" value="Phasin_2"/>
    <property type="match status" value="1"/>
</dbReference>
<evidence type="ECO:0000256" key="2">
    <source>
        <dbReference type="SAM" id="MobiDB-lite"/>
    </source>
</evidence>
<feature type="coiled-coil region" evidence="1">
    <location>
        <begin position="56"/>
        <end position="83"/>
    </location>
</feature>
<accession>A0A1G5M8J5</accession>
<name>A0A1G5M8J5_AFIMA</name>
<feature type="region of interest" description="Disordered" evidence="2">
    <location>
        <begin position="160"/>
        <end position="180"/>
    </location>
</feature>
<sequence length="180" mass="19870">MSSEHEFNQAGEKAFDEAAATAQDAANTADRAFQDATEKLTEMFGMTQMQMPEAFRAMTERSLASARENYARLKAAAEESTDVMEDTVENAREGLLQVQFKALDNAKANTDAAFDHARQMLGVTSFADAIQLQSAFMRSRFEALMDQGNGMRDLLTKVTEDTSRPARTAAKKNLDKVTSH</sequence>
<dbReference type="InterPro" id="IPR018968">
    <property type="entry name" value="Phasin"/>
</dbReference>
<evidence type="ECO:0000313" key="5">
    <source>
        <dbReference type="Proteomes" id="UP000199347"/>
    </source>
</evidence>
<evidence type="ECO:0000259" key="3">
    <source>
        <dbReference type="Pfam" id="PF09361"/>
    </source>
</evidence>
<evidence type="ECO:0000256" key="1">
    <source>
        <dbReference type="SAM" id="Coils"/>
    </source>
</evidence>
<dbReference type="STRING" id="1120955.SAMN03080610_00264"/>
<dbReference type="EMBL" id="FMVW01000001">
    <property type="protein sequence ID" value="SCZ21426.1"/>
    <property type="molecule type" value="Genomic_DNA"/>
</dbReference>
<dbReference type="AlphaFoldDB" id="A0A1G5M8J5"/>